<sequence length="292" mass="33952">MDMDQREEIKLDDLRPDIEESSADAAGMEEDENTYLKQKQMVDAFTKTISSRTIARTIIPKLSVLKKALQMQNILFLLEKILDELCNMCYYNSVVSLMAWIIGLLVFFAYPTGMGLIWLHVFHIPRGVFGLFLCFKKLPNVHSLIEEIGEFDEREKEEQWKFEKIANHLKDNFKNYVIKSAKSAQKFLFIYFMLSAICAVFDTIGMFIQVIMFGTKDNVYEPIFMIALISVLMATNLSYFLYIGSFVYRIPEKFRKEVLKITMGQGNQLVERVTNSLKKNKNNEEAKNGFRK</sequence>
<evidence type="ECO:0000313" key="4">
    <source>
        <dbReference type="Proteomes" id="UP001295684"/>
    </source>
</evidence>
<evidence type="ECO:0000313" key="3">
    <source>
        <dbReference type="EMBL" id="CAI2377251.1"/>
    </source>
</evidence>
<protein>
    <submittedName>
        <fullName evidence="3">Uncharacterized protein</fullName>
    </submittedName>
</protein>
<keyword evidence="2" id="KW-0812">Transmembrane</keyword>
<feature type="region of interest" description="Disordered" evidence="1">
    <location>
        <begin position="1"/>
        <end position="29"/>
    </location>
</feature>
<feature type="transmembrane region" description="Helical" evidence="2">
    <location>
        <begin position="188"/>
        <end position="211"/>
    </location>
</feature>
<name>A0AAD1XRA2_EUPCR</name>
<gene>
    <name evidence="3" type="ORF">ECRASSUSDP1_LOCUS18634</name>
</gene>
<feature type="compositionally biased region" description="Basic and acidic residues" evidence="1">
    <location>
        <begin position="1"/>
        <end position="18"/>
    </location>
</feature>
<dbReference type="AlphaFoldDB" id="A0AAD1XRA2"/>
<keyword evidence="4" id="KW-1185">Reference proteome</keyword>
<evidence type="ECO:0000256" key="1">
    <source>
        <dbReference type="SAM" id="MobiDB-lite"/>
    </source>
</evidence>
<dbReference type="Proteomes" id="UP001295684">
    <property type="component" value="Unassembled WGS sequence"/>
</dbReference>
<feature type="transmembrane region" description="Helical" evidence="2">
    <location>
        <begin position="223"/>
        <end position="248"/>
    </location>
</feature>
<keyword evidence="2" id="KW-0472">Membrane</keyword>
<dbReference type="InterPro" id="IPR036259">
    <property type="entry name" value="MFS_trans_sf"/>
</dbReference>
<comment type="caution">
    <text evidence="3">The sequence shown here is derived from an EMBL/GenBank/DDBJ whole genome shotgun (WGS) entry which is preliminary data.</text>
</comment>
<proteinExistence type="predicted"/>
<dbReference type="SUPFAM" id="SSF103473">
    <property type="entry name" value="MFS general substrate transporter"/>
    <property type="match status" value="1"/>
</dbReference>
<feature type="transmembrane region" description="Helical" evidence="2">
    <location>
        <begin position="89"/>
        <end position="110"/>
    </location>
</feature>
<evidence type="ECO:0000256" key="2">
    <source>
        <dbReference type="SAM" id="Phobius"/>
    </source>
</evidence>
<feature type="compositionally biased region" description="Acidic residues" evidence="1">
    <location>
        <begin position="19"/>
        <end position="29"/>
    </location>
</feature>
<dbReference type="EMBL" id="CAMPGE010018881">
    <property type="protein sequence ID" value="CAI2377251.1"/>
    <property type="molecule type" value="Genomic_DNA"/>
</dbReference>
<keyword evidence="2" id="KW-1133">Transmembrane helix</keyword>
<organism evidence="3 4">
    <name type="scientific">Euplotes crassus</name>
    <dbReference type="NCBI Taxonomy" id="5936"/>
    <lineage>
        <taxon>Eukaryota</taxon>
        <taxon>Sar</taxon>
        <taxon>Alveolata</taxon>
        <taxon>Ciliophora</taxon>
        <taxon>Intramacronucleata</taxon>
        <taxon>Spirotrichea</taxon>
        <taxon>Hypotrichia</taxon>
        <taxon>Euplotida</taxon>
        <taxon>Euplotidae</taxon>
        <taxon>Moneuplotes</taxon>
    </lineage>
</organism>
<feature type="transmembrane region" description="Helical" evidence="2">
    <location>
        <begin position="116"/>
        <end position="135"/>
    </location>
</feature>
<reference evidence="3" key="1">
    <citation type="submission" date="2023-07" db="EMBL/GenBank/DDBJ databases">
        <authorList>
            <consortium name="AG Swart"/>
            <person name="Singh M."/>
            <person name="Singh A."/>
            <person name="Seah K."/>
            <person name="Emmerich C."/>
        </authorList>
    </citation>
    <scope>NUCLEOTIDE SEQUENCE</scope>
    <source>
        <strain evidence="3">DP1</strain>
    </source>
</reference>
<accession>A0AAD1XRA2</accession>